<evidence type="ECO:0000313" key="3">
    <source>
        <dbReference type="Proteomes" id="UP000751190"/>
    </source>
</evidence>
<keyword evidence="3" id="KW-1185">Reference proteome</keyword>
<reference evidence="2" key="1">
    <citation type="submission" date="2021-05" db="EMBL/GenBank/DDBJ databases">
        <title>The genome of the haptophyte Pavlova lutheri (Diacronema luteri, Pavlovales) - a model for lipid biosynthesis in eukaryotic algae.</title>
        <authorList>
            <person name="Hulatt C.J."/>
            <person name="Posewitz M.C."/>
        </authorList>
    </citation>
    <scope>NUCLEOTIDE SEQUENCE</scope>
    <source>
        <strain evidence="2">NIVA-4/92</strain>
    </source>
</reference>
<feature type="compositionally biased region" description="Low complexity" evidence="1">
    <location>
        <begin position="174"/>
        <end position="188"/>
    </location>
</feature>
<dbReference type="Proteomes" id="UP000751190">
    <property type="component" value="Unassembled WGS sequence"/>
</dbReference>
<feature type="compositionally biased region" description="Pro residues" evidence="1">
    <location>
        <begin position="194"/>
        <end position="219"/>
    </location>
</feature>
<accession>A0A8J6C350</accession>
<feature type="compositionally biased region" description="Low complexity" evidence="1">
    <location>
        <begin position="59"/>
        <end position="83"/>
    </location>
</feature>
<comment type="caution">
    <text evidence="2">The sequence shown here is derived from an EMBL/GenBank/DDBJ whole genome shotgun (WGS) entry which is preliminary data.</text>
</comment>
<feature type="compositionally biased region" description="Polar residues" evidence="1">
    <location>
        <begin position="122"/>
        <end position="132"/>
    </location>
</feature>
<feature type="region of interest" description="Disordered" evidence="1">
    <location>
        <begin position="234"/>
        <end position="284"/>
    </location>
</feature>
<dbReference type="OrthoDB" id="10676358at2759"/>
<name>A0A8J6C350_DIALT</name>
<feature type="compositionally biased region" description="Low complexity" evidence="1">
    <location>
        <begin position="257"/>
        <end position="274"/>
    </location>
</feature>
<protein>
    <submittedName>
        <fullName evidence="2">Uncharacterized protein</fullName>
    </submittedName>
</protein>
<dbReference type="AlphaFoldDB" id="A0A8J6C350"/>
<evidence type="ECO:0000256" key="1">
    <source>
        <dbReference type="SAM" id="MobiDB-lite"/>
    </source>
</evidence>
<proteinExistence type="predicted"/>
<feature type="region of interest" description="Disordered" evidence="1">
    <location>
        <begin position="43"/>
        <end position="222"/>
    </location>
</feature>
<dbReference type="OMA" id="KQNASSC"/>
<gene>
    <name evidence="2" type="ORF">KFE25_013097</name>
</gene>
<evidence type="ECO:0000313" key="2">
    <source>
        <dbReference type="EMBL" id="KAG8460447.1"/>
    </source>
</evidence>
<dbReference type="EMBL" id="JAGTXO010000032">
    <property type="protein sequence ID" value="KAG8460447.1"/>
    <property type="molecule type" value="Genomic_DNA"/>
</dbReference>
<sequence>MFRQRAPPARLTYDGHDYTGSPQELANALKPALAQKKRMLVPAPESALAAQVPKPANGRARATTSPTAAARSAMVPRAAAAAPAPSPLPPPPSADDTFGVTGSGRRVRRPASKLVNDVHAQNGGSHKATSGVRTKAASRARGARKPTRALVASAGQVGGEAKRRKRQRFGTGGAAPATAAPPAAMPTGSRWPPAAMPPVAMPTAPPAAPPAAQPAPAPAEPLAAPPLLVQTSLTHAQSAPAQPSVRAPAAADGSTLSPSAAAHPAVPSGASAPSVQRMPTSTSREDALLSALNMSLDGPLDEEFIRGLGHII</sequence>
<feature type="compositionally biased region" description="Pro residues" evidence="1">
    <location>
        <begin position="84"/>
        <end position="93"/>
    </location>
</feature>
<organism evidence="2 3">
    <name type="scientific">Diacronema lutheri</name>
    <name type="common">Unicellular marine alga</name>
    <name type="synonym">Monochrysis lutheri</name>
    <dbReference type="NCBI Taxonomy" id="2081491"/>
    <lineage>
        <taxon>Eukaryota</taxon>
        <taxon>Haptista</taxon>
        <taxon>Haptophyta</taxon>
        <taxon>Pavlovophyceae</taxon>
        <taxon>Pavlovales</taxon>
        <taxon>Pavlovaceae</taxon>
        <taxon>Diacronema</taxon>
    </lineage>
</organism>
<feature type="compositionally biased region" description="Basic residues" evidence="1">
    <location>
        <begin position="136"/>
        <end position="147"/>
    </location>
</feature>